<keyword evidence="7" id="KW-0963">Cytoplasm</keyword>
<comment type="subcellular location">
    <subcellularLocation>
        <location evidence="7">Cytoplasm</location>
    </subcellularLocation>
</comment>
<feature type="modified residue" description="N6-(pyridoxal phosphate)lysine" evidence="7">
    <location>
        <position position="267"/>
    </location>
</feature>
<evidence type="ECO:0000313" key="9">
    <source>
        <dbReference type="Proteomes" id="UP000199138"/>
    </source>
</evidence>
<dbReference type="UniPathway" id="UPA00251">
    <property type="reaction ID" value="UER00317"/>
</dbReference>
<dbReference type="OrthoDB" id="9807885at2"/>
<keyword evidence="4 7" id="KW-0663">Pyridoxal phosphate</keyword>
<dbReference type="NCBIfam" id="NF000818">
    <property type="entry name" value="PRK00062.1"/>
    <property type="match status" value="1"/>
</dbReference>
<dbReference type="Gene3D" id="3.90.1150.10">
    <property type="entry name" value="Aspartate Aminotransferase, domain 1"/>
    <property type="match status" value="1"/>
</dbReference>
<dbReference type="PANTHER" id="PTHR43713:SF3">
    <property type="entry name" value="GLUTAMATE-1-SEMIALDEHYDE 2,1-AMINOMUTASE 1, CHLOROPLASTIC-RELATED"/>
    <property type="match status" value="1"/>
</dbReference>
<dbReference type="Gene3D" id="3.40.640.10">
    <property type="entry name" value="Type I PLP-dependent aspartate aminotransferase-like (Major domain)"/>
    <property type="match status" value="1"/>
</dbReference>
<dbReference type="SUPFAM" id="SSF53383">
    <property type="entry name" value="PLP-dependent transferases"/>
    <property type="match status" value="1"/>
</dbReference>
<organism evidence="8 9">
    <name type="scientific">Pustulibacterium marinum</name>
    <dbReference type="NCBI Taxonomy" id="1224947"/>
    <lineage>
        <taxon>Bacteria</taxon>
        <taxon>Pseudomonadati</taxon>
        <taxon>Bacteroidota</taxon>
        <taxon>Flavobacteriia</taxon>
        <taxon>Flavobacteriales</taxon>
        <taxon>Flavobacteriaceae</taxon>
        <taxon>Pustulibacterium</taxon>
    </lineage>
</organism>
<comment type="pathway">
    <text evidence="2">Porphyrin-containing compound metabolism; protoporphyrin-IX biosynthesis; 5-aminolevulinate from L-glutamyl-tRNA(Glu): step 2/2.</text>
</comment>
<comment type="cofactor">
    <cofactor evidence="1 7">
        <name>pyridoxal 5'-phosphate</name>
        <dbReference type="ChEBI" id="CHEBI:597326"/>
    </cofactor>
</comment>
<comment type="subunit">
    <text evidence="7">Homodimer.</text>
</comment>
<dbReference type="PANTHER" id="PTHR43713">
    <property type="entry name" value="GLUTAMATE-1-SEMIALDEHYDE 2,1-AMINOMUTASE"/>
    <property type="match status" value="1"/>
</dbReference>
<accession>A0A1I7F3D6</accession>
<dbReference type="GO" id="GO:0030170">
    <property type="term" value="F:pyridoxal phosphate binding"/>
    <property type="evidence" value="ECO:0007669"/>
    <property type="project" value="InterPro"/>
</dbReference>
<dbReference type="EMBL" id="FPBK01000001">
    <property type="protein sequence ID" value="SFU30723.1"/>
    <property type="molecule type" value="Genomic_DNA"/>
</dbReference>
<keyword evidence="9" id="KW-1185">Reference proteome</keyword>
<gene>
    <name evidence="7" type="primary">hemL</name>
    <name evidence="8" type="ORF">SAMN05216480_101595</name>
</gene>
<evidence type="ECO:0000256" key="1">
    <source>
        <dbReference type="ARBA" id="ARBA00001933"/>
    </source>
</evidence>
<dbReference type="InterPro" id="IPR015422">
    <property type="entry name" value="PyrdxlP-dep_Trfase_small"/>
</dbReference>
<evidence type="ECO:0000256" key="7">
    <source>
        <dbReference type="HAMAP-Rule" id="MF_00375"/>
    </source>
</evidence>
<dbReference type="InterPro" id="IPR005814">
    <property type="entry name" value="Aminotrans_3"/>
</dbReference>
<dbReference type="HAMAP" id="MF_00375">
    <property type="entry name" value="HemL_aminotrans_3"/>
    <property type="match status" value="1"/>
</dbReference>
<evidence type="ECO:0000256" key="5">
    <source>
        <dbReference type="ARBA" id="ARBA00023235"/>
    </source>
</evidence>
<dbReference type="InterPro" id="IPR004639">
    <property type="entry name" value="4pyrrol_synth_GluAld_NH2Trfase"/>
</dbReference>
<dbReference type="Proteomes" id="UP000199138">
    <property type="component" value="Unassembled WGS sequence"/>
</dbReference>
<dbReference type="InterPro" id="IPR049704">
    <property type="entry name" value="Aminotrans_3_PPA_site"/>
</dbReference>
<dbReference type="AlphaFoldDB" id="A0A1I7F3D6"/>
<evidence type="ECO:0000256" key="3">
    <source>
        <dbReference type="ARBA" id="ARBA00008981"/>
    </source>
</evidence>
<protein>
    <recommendedName>
        <fullName evidence="7">Glutamate-1-semialdehyde 2,1-aminomutase</fullName>
        <shortName evidence="7">GSA</shortName>
        <ecNumber evidence="7">5.4.3.8</ecNumber>
    </recommendedName>
    <alternativeName>
        <fullName evidence="7">Glutamate-1-semialdehyde aminotransferase</fullName>
        <shortName evidence="7">GSA-AT</shortName>
    </alternativeName>
</protein>
<dbReference type="STRING" id="1224947.SAMN05216480_101595"/>
<evidence type="ECO:0000313" key="8">
    <source>
        <dbReference type="EMBL" id="SFU30723.1"/>
    </source>
</evidence>
<evidence type="ECO:0000256" key="2">
    <source>
        <dbReference type="ARBA" id="ARBA00004819"/>
    </source>
</evidence>
<dbReference type="InterPro" id="IPR015424">
    <property type="entry name" value="PyrdxlP-dep_Trfase"/>
</dbReference>
<name>A0A1I7F3D6_9FLAO</name>
<reference evidence="9" key="1">
    <citation type="submission" date="2016-10" db="EMBL/GenBank/DDBJ databases">
        <authorList>
            <person name="Varghese N."/>
            <person name="Submissions S."/>
        </authorList>
    </citation>
    <scope>NUCLEOTIDE SEQUENCE [LARGE SCALE GENOMIC DNA]</scope>
    <source>
        <strain evidence="9">CGMCC 1.12333</strain>
    </source>
</reference>
<dbReference type="EC" id="5.4.3.8" evidence="7"/>
<dbReference type="GO" id="GO:0005737">
    <property type="term" value="C:cytoplasm"/>
    <property type="evidence" value="ECO:0007669"/>
    <property type="project" value="UniProtKB-SubCell"/>
</dbReference>
<dbReference type="CDD" id="cd00610">
    <property type="entry name" value="OAT_like"/>
    <property type="match status" value="1"/>
</dbReference>
<dbReference type="FunFam" id="3.40.640.10:FF:000021">
    <property type="entry name" value="Glutamate-1-semialdehyde 2,1-aminomutase"/>
    <property type="match status" value="1"/>
</dbReference>
<proteinExistence type="inferred from homology"/>
<sequence length="428" mass="45903">MLYKRSSELFAQASKVIPGGVNSPVRAFKAVGGTPIFIKEAKGAYLYDEDGNRLIDYIASWGPMILGHAYEPVTNAVIEKTKKGTSFGTPTEIETKIAELAVAMVPNIDKIRFVNSGTEACMSAVRLARGFTGRDKIIKFAGCYHGHSDSFLIQAGSGAVTFGSPNSPGVTQGTAKDTLLAPYNNLDAVEALFEANKDEIAAIIIEPIAGNMGCVIPKEGFLEGLRALCDKHNTLLIFDEVMTGFRLGKGGAQEKLGIDADIVTFGKVIGGGLPVGAFAARAEIMSYLAPEGPVYQAGTLSGNPLAMAAGLAMLTALNDTPEVFESLEKKTAYLHEGFEKALSKTSLEYTINRFGSMISVFFAKDEVVDFETSATANNDTFKKYFHGMLAEGIYLPPSSFESYFLNDALSYEDLDFTIAAFEKVVATL</sequence>
<keyword evidence="6 7" id="KW-0627">Porphyrin biosynthesis</keyword>
<comment type="catalytic activity">
    <reaction evidence="7">
        <text>(S)-4-amino-5-oxopentanoate = 5-aminolevulinate</text>
        <dbReference type="Rhea" id="RHEA:14265"/>
        <dbReference type="ChEBI" id="CHEBI:57501"/>
        <dbReference type="ChEBI" id="CHEBI:356416"/>
        <dbReference type="EC" id="5.4.3.8"/>
    </reaction>
</comment>
<evidence type="ECO:0000256" key="6">
    <source>
        <dbReference type="ARBA" id="ARBA00023244"/>
    </source>
</evidence>
<dbReference type="Pfam" id="PF00202">
    <property type="entry name" value="Aminotran_3"/>
    <property type="match status" value="1"/>
</dbReference>
<comment type="similarity">
    <text evidence="3 7">Belongs to the class-III pyridoxal-phosphate-dependent aminotransferase family. HemL subfamily.</text>
</comment>
<dbReference type="GO" id="GO:0008483">
    <property type="term" value="F:transaminase activity"/>
    <property type="evidence" value="ECO:0007669"/>
    <property type="project" value="InterPro"/>
</dbReference>
<dbReference type="PROSITE" id="PS00600">
    <property type="entry name" value="AA_TRANSFER_CLASS_3"/>
    <property type="match status" value="1"/>
</dbReference>
<dbReference type="NCBIfam" id="TIGR00713">
    <property type="entry name" value="hemL"/>
    <property type="match status" value="1"/>
</dbReference>
<dbReference type="RefSeq" id="WP_093022810.1">
    <property type="nucleotide sequence ID" value="NZ_FPBK01000001.1"/>
</dbReference>
<dbReference type="InterPro" id="IPR015421">
    <property type="entry name" value="PyrdxlP-dep_Trfase_major"/>
</dbReference>
<dbReference type="GO" id="GO:0006782">
    <property type="term" value="P:protoporphyrinogen IX biosynthetic process"/>
    <property type="evidence" value="ECO:0007669"/>
    <property type="project" value="UniProtKB-UniRule"/>
</dbReference>
<evidence type="ECO:0000256" key="4">
    <source>
        <dbReference type="ARBA" id="ARBA00022898"/>
    </source>
</evidence>
<keyword evidence="5 7" id="KW-0413">Isomerase</keyword>
<dbReference type="GO" id="GO:0042286">
    <property type="term" value="F:glutamate-1-semialdehyde 2,1-aminomutase activity"/>
    <property type="evidence" value="ECO:0007669"/>
    <property type="project" value="UniProtKB-UniRule"/>
</dbReference>